<evidence type="ECO:0000313" key="1">
    <source>
        <dbReference type="EMBL" id="VAV88540.1"/>
    </source>
</evidence>
<gene>
    <name evidence="1" type="ORF">MNBD_ALPHA07-2186</name>
</gene>
<accession>A0A3B0R5Q7</accession>
<reference evidence="1" key="1">
    <citation type="submission" date="2018-06" db="EMBL/GenBank/DDBJ databases">
        <authorList>
            <person name="Zhirakovskaya E."/>
        </authorList>
    </citation>
    <scope>NUCLEOTIDE SEQUENCE</scope>
</reference>
<sequence>MSKATEDFETQLNTDKNKMTAAQLLVHASRKSGKSVGKITRDWWRLRRGKGKLSLLEYVTWQVYDDRFSQEEKERFVSTAVHWPLTSDSCDRTWDAATEDKFLADTILRAHDLPVPETVAVIDRTIRIFGDTPKLATPDELRAFLTKDGNLPLFGKALRGIGSFGVIHISGADETHIHLKSMDSVTYEDFLKTVIGDTSYVLQRVVQNHSMIDDFCCATATVRLVTLVRENDVRFPFAAFSIPG</sequence>
<dbReference type="EMBL" id="UOEG01000028">
    <property type="protein sequence ID" value="VAV88540.1"/>
    <property type="molecule type" value="Genomic_DNA"/>
</dbReference>
<feature type="non-terminal residue" evidence="1">
    <location>
        <position position="244"/>
    </location>
</feature>
<name>A0A3B0R5Q7_9ZZZZ</name>
<protein>
    <submittedName>
        <fullName evidence="1">Uncharacterized protein</fullName>
    </submittedName>
</protein>
<proteinExistence type="predicted"/>
<organism evidence="1">
    <name type="scientific">hydrothermal vent metagenome</name>
    <dbReference type="NCBI Taxonomy" id="652676"/>
    <lineage>
        <taxon>unclassified sequences</taxon>
        <taxon>metagenomes</taxon>
        <taxon>ecological metagenomes</taxon>
    </lineage>
</organism>
<dbReference type="SUPFAM" id="SSF56059">
    <property type="entry name" value="Glutathione synthetase ATP-binding domain-like"/>
    <property type="match status" value="1"/>
</dbReference>
<dbReference type="AlphaFoldDB" id="A0A3B0R5Q7"/>